<dbReference type="Gene3D" id="3.10.450.50">
    <property type="match status" value="1"/>
</dbReference>
<reference evidence="2" key="1">
    <citation type="submission" date="2016-02" db="EMBL/GenBank/DDBJ databases">
        <authorList>
            <person name="Rodrigo-Torres Lidia"/>
            <person name="Arahal R.David."/>
        </authorList>
    </citation>
    <scope>NUCLEOTIDE SEQUENCE [LARGE SCALE GENOMIC DNA]</scope>
    <source>
        <strain evidence="2">CECT 8713</strain>
    </source>
</reference>
<name>A0A128FJJ4_9GAMM</name>
<dbReference type="RefSeq" id="WP_062714313.1">
    <property type="nucleotide sequence ID" value="NZ_CAWRCI010000065.1"/>
</dbReference>
<organism evidence="1 2">
    <name type="scientific">Grimontia marina</name>
    <dbReference type="NCBI Taxonomy" id="646534"/>
    <lineage>
        <taxon>Bacteria</taxon>
        <taxon>Pseudomonadati</taxon>
        <taxon>Pseudomonadota</taxon>
        <taxon>Gammaproteobacteria</taxon>
        <taxon>Vibrionales</taxon>
        <taxon>Vibrionaceae</taxon>
        <taxon>Grimontia</taxon>
    </lineage>
</organism>
<keyword evidence="2" id="KW-1185">Reference proteome</keyword>
<gene>
    <name evidence="1" type="ORF">GMA8713_04460</name>
</gene>
<dbReference type="Proteomes" id="UP000073601">
    <property type="component" value="Unassembled WGS sequence"/>
</dbReference>
<evidence type="ECO:0000313" key="1">
    <source>
        <dbReference type="EMBL" id="CZF86426.1"/>
    </source>
</evidence>
<evidence type="ECO:0000313" key="2">
    <source>
        <dbReference type="Proteomes" id="UP000073601"/>
    </source>
</evidence>
<accession>A0A128FJJ4</accession>
<dbReference type="EMBL" id="FIZY01000065">
    <property type="protein sequence ID" value="CZF86426.1"/>
    <property type="molecule type" value="Genomic_DNA"/>
</dbReference>
<dbReference type="AlphaFoldDB" id="A0A128FJJ4"/>
<protein>
    <submittedName>
        <fullName evidence="1">Uncharacterized protein</fullName>
    </submittedName>
</protein>
<proteinExistence type="predicted"/>
<dbReference type="OrthoDB" id="5904727at2"/>
<sequence>MKNREIVRGFWEHFSRADYQGSRHLIKLNIRIVWPTSRERYDNTDEYFKVNEVFGDGWIFNIFSLEETT</sequence>